<dbReference type="EC" id="4.6.1.2" evidence="1"/>
<dbReference type="AlphaFoldDB" id="A0A183SUL4"/>
<evidence type="ECO:0000313" key="8">
    <source>
        <dbReference type="Proteomes" id="UP000275846"/>
    </source>
</evidence>
<dbReference type="Gene3D" id="1.10.510.10">
    <property type="entry name" value="Transferase(Phosphotransferase) domain 1"/>
    <property type="match status" value="1"/>
</dbReference>
<dbReference type="PANTHER" id="PTHR11920:SF501">
    <property type="entry name" value="GUANYLATE CYCLASE 32E"/>
    <property type="match status" value="1"/>
</dbReference>
<dbReference type="Pfam" id="PF07714">
    <property type="entry name" value="PK_Tyr_Ser-Thr"/>
    <property type="match status" value="2"/>
</dbReference>
<dbReference type="WBParaSite" id="SSLN_0000821301-mRNA-1">
    <property type="protein sequence ID" value="SSLN_0000821301-mRNA-1"/>
    <property type="gene ID" value="SSLN_0000821301"/>
</dbReference>
<feature type="domain" description="Protein kinase" evidence="6">
    <location>
        <begin position="285"/>
        <end position="696"/>
    </location>
</feature>
<evidence type="ECO:0000313" key="9">
    <source>
        <dbReference type="WBParaSite" id="SSLN_0000821301-mRNA-1"/>
    </source>
</evidence>
<keyword evidence="3" id="KW-0456">Lyase</keyword>
<accession>A0A183SUL4</accession>
<dbReference type="GO" id="GO:0005886">
    <property type="term" value="C:plasma membrane"/>
    <property type="evidence" value="ECO:0007669"/>
    <property type="project" value="TreeGrafter"/>
</dbReference>
<keyword evidence="2" id="KW-0547">Nucleotide-binding</keyword>
<sequence>MVDEGVEVCTGGDLSTRERFCFTTRVTGSAALPRAVHNSIAFIAVSEADSYDLGIVSLIDEHGHALIPSTDSVRAKIEQEIQSHLLPPPPPPPPTPPTVTSANGCQARPYPFVTLLYMVIPRNFTAYHGSGRDIPNEYQLLPYANVCTLASEVSHFSRWVLESPEATIPITANGGLRHSANVSQYVKNLQQIRCLHNGALITVGDFVRLFKGGAGENSHLDIQIALTVAGNCFAIAVLVLSVMLVRRMLSELADVRKDVWRIIELDIVPAYATQARSSLSSVTQLSRLPNTGAGGSDGTISAATSPAASYSAGAEAAKGIFAIYKSVSVTLQPTNLQLSIPFDYLTRKSLVELRKLVHRNVQRFYGLADLSEKRDLLNESQNTRFGFSGGDQFSERYSFAFASPEVSVYYTVMEQCSRDSLFFFLHCSSLPLPEELKLPLIFSLVLGLEYLHNKRIVHGELSSHCCYFDHNFTIKIGDWHALDRLEHLGYLHPHDLYQPSRIRAYLQQLRLIHQHKTMHRYLKNLDSQSVILLRWRPPECVLQVLPYVQAILQRQEVEQSAKGRDGEEMSDKESDLDTEEDRDERIALCSTEVTLTHVVSPTVDTYSLGILMNEIWGRNIPFSDSYPLFNNEMDLLTAISDGSLVPEPDGSMPDAVTTAFSACTRLLPSVRPSISNIRKQLAQMEMSSLSGLQIYLDVVDRQVKIDDSVPGPPGETPS</sequence>
<gene>
    <name evidence="7" type="ORF">SSLN_LOCUS7912</name>
</gene>
<keyword evidence="4" id="KW-0141">cGMP biosynthesis</keyword>
<dbReference type="OrthoDB" id="1668230at2759"/>
<protein>
    <recommendedName>
        <fullName evidence="1">guanylate cyclase</fullName>
        <ecNumber evidence="1">4.6.1.2</ecNumber>
    </recommendedName>
</protein>
<dbReference type="InterPro" id="IPR000719">
    <property type="entry name" value="Prot_kinase_dom"/>
</dbReference>
<dbReference type="GO" id="GO:0001653">
    <property type="term" value="F:peptide receptor activity"/>
    <property type="evidence" value="ECO:0007669"/>
    <property type="project" value="TreeGrafter"/>
</dbReference>
<dbReference type="STRING" id="70667.A0A183SUL4"/>
<dbReference type="SMART" id="SM00220">
    <property type="entry name" value="S_TKc"/>
    <property type="match status" value="1"/>
</dbReference>
<dbReference type="EMBL" id="UYSU01034374">
    <property type="protein sequence ID" value="VDL94297.1"/>
    <property type="molecule type" value="Genomic_DNA"/>
</dbReference>
<evidence type="ECO:0000256" key="2">
    <source>
        <dbReference type="ARBA" id="ARBA00022741"/>
    </source>
</evidence>
<proteinExistence type="predicted"/>
<feature type="region of interest" description="Disordered" evidence="5">
    <location>
        <begin position="558"/>
        <end position="582"/>
    </location>
</feature>
<dbReference type="GO" id="GO:0004383">
    <property type="term" value="F:guanylate cyclase activity"/>
    <property type="evidence" value="ECO:0007669"/>
    <property type="project" value="UniProtKB-EC"/>
</dbReference>
<reference evidence="7 8" key="2">
    <citation type="submission" date="2018-11" db="EMBL/GenBank/DDBJ databases">
        <authorList>
            <consortium name="Pathogen Informatics"/>
        </authorList>
    </citation>
    <scope>NUCLEOTIDE SEQUENCE [LARGE SCALE GENOMIC DNA]</scope>
    <source>
        <strain evidence="7 8">NST_G2</strain>
    </source>
</reference>
<dbReference type="SUPFAM" id="SSF56112">
    <property type="entry name" value="Protein kinase-like (PK-like)"/>
    <property type="match status" value="1"/>
</dbReference>
<dbReference type="Proteomes" id="UP000275846">
    <property type="component" value="Unassembled WGS sequence"/>
</dbReference>
<dbReference type="GO" id="GO:0004672">
    <property type="term" value="F:protein kinase activity"/>
    <property type="evidence" value="ECO:0007669"/>
    <property type="project" value="InterPro"/>
</dbReference>
<dbReference type="InterPro" id="IPR011009">
    <property type="entry name" value="Kinase-like_dom_sf"/>
</dbReference>
<dbReference type="PROSITE" id="PS50011">
    <property type="entry name" value="PROTEIN_KINASE_DOM"/>
    <property type="match status" value="1"/>
</dbReference>
<evidence type="ECO:0000256" key="1">
    <source>
        <dbReference type="ARBA" id="ARBA00012202"/>
    </source>
</evidence>
<dbReference type="GO" id="GO:0007168">
    <property type="term" value="P:receptor guanylyl cyclase signaling pathway"/>
    <property type="evidence" value="ECO:0007669"/>
    <property type="project" value="TreeGrafter"/>
</dbReference>
<feature type="compositionally biased region" description="Basic and acidic residues" evidence="5">
    <location>
        <begin position="558"/>
        <end position="575"/>
    </location>
</feature>
<evidence type="ECO:0000256" key="4">
    <source>
        <dbReference type="ARBA" id="ARBA00023293"/>
    </source>
</evidence>
<organism evidence="9">
    <name type="scientific">Schistocephalus solidus</name>
    <name type="common">Tapeworm</name>
    <dbReference type="NCBI Taxonomy" id="70667"/>
    <lineage>
        <taxon>Eukaryota</taxon>
        <taxon>Metazoa</taxon>
        <taxon>Spiralia</taxon>
        <taxon>Lophotrochozoa</taxon>
        <taxon>Platyhelminthes</taxon>
        <taxon>Cestoda</taxon>
        <taxon>Eucestoda</taxon>
        <taxon>Diphyllobothriidea</taxon>
        <taxon>Diphyllobothriidae</taxon>
        <taxon>Schistocephalus</taxon>
    </lineage>
</organism>
<reference evidence="9" key="1">
    <citation type="submission" date="2016-06" db="UniProtKB">
        <authorList>
            <consortium name="WormBaseParasite"/>
        </authorList>
    </citation>
    <scope>IDENTIFICATION</scope>
</reference>
<evidence type="ECO:0000313" key="7">
    <source>
        <dbReference type="EMBL" id="VDL94297.1"/>
    </source>
</evidence>
<dbReference type="GO" id="GO:0004016">
    <property type="term" value="F:adenylate cyclase activity"/>
    <property type="evidence" value="ECO:0007669"/>
    <property type="project" value="TreeGrafter"/>
</dbReference>
<dbReference type="PANTHER" id="PTHR11920">
    <property type="entry name" value="GUANYLYL CYCLASE"/>
    <property type="match status" value="1"/>
</dbReference>
<name>A0A183SUL4_SCHSO</name>
<evidence type="ECO:0000259" key="6">
    <source>
        <dbReference type="PROSITE" id="PS50011"/>
    </source>
</evidence>
<evidence type="ECO:0000256" key="5">
    <source>
        <dbReference type="SAM" id="MobiDB-lite"/>
    </source>
</evidence>
<dbReference type="InterPro" id="IPR001245">
    <property type="entry name" value="Ser-Thr/Tyr_kinase_cat_dom"/>
</dbReference>
<keyword evidence="8" id="KW-1185">Reference proteome</keyword>
<evidence type="ECO:0000256" key="3">
    <source>
        <dbReference type="ARBA" id="ARBA00023239"/>
    </source>
</evidence>
<dbReference type="GO" id="GO:0005524">
    <property type="term" value="F:ATP binding"/>
    <property type="evidence" value="ECO:0007669"/>
    <property type="project" value="InterPro"/>
</dbReference>
<dbReference type="InterPro" id="IPR050401">
    <property type="entry name" value="Cyclic_nucleotide_synthase"/>
</dbReference>